<dbReference type="InterPro" id="IPR057326">
    <property type="entry name" value="KR_dom"/>
</dbReference>
<evidence type="ECO:0000259" key="3">
    <source>
        <dbReference type="SMART" id="SM00822"/>
    </source>
</evidence>
<evidence type="ECO:0000313" key="4">
    <source>
        <dbReference type="EMBL" id="AKQ63578.1"/>
    </source>
</evidence>
<keyword evidence="5" id="KW-1185">Reference proteome</keyword>
<reference evidence="4 5" key="1">
    <citation type="journal article" date="2016" name="PLoS ONE">
        <title>Complete Genome Sequence and Comparative Genomics of a Novel Myxobacterium Myxococcus hansupus.</title>
        <authorList>
            <person name="Sharma G."/>
            <person name="Narwani T."/>
            <person name="Subramanian S."/>
        </authorList>
    </citation>
    <scope>NUCLEOTIDE SEQUENCE [LARGE SCALE GENOMIC DNA]</scope>
    <source>
        <strain evidence="5">mixupus</strain>
    </source>
</reference>
<dbReference type="Gene3D" id="3.40.50.720">
    <property type="entry name" value="NAD(P)-binding Rossmann-like Domain"/>
    <property type="match status" value="1"/>
</dbReference>
<dbReference type="InterPro" id="IPR002347">
    <property type="entry name" value="SDR_fam"/>
</dbReference>
<dbReference type="OrthoDB" id="5363038at2"/>
<dbReference type="EMBL" id="CP012109">
    <property type="protein sequence ID" value="AKQ63578.1"/>
    <property type="molecule type" value="Genomic_DNA"/>
</dbReference>
<dbReference type="RefSeq" id="WP_044889766.1">
    <property type="nucleotide sequence ID" value="NZ_CP012109.1"/>
</dbReference>
<sequence>MSERKATRQRFEGQAVIVTGASRGIGKAIALAFAAEGADIVLNYGSNEEAARRAATEVEALGRKCVLVPGSVASPDVPDQLREAALEGFGRVDVLVNNAGISRDGHLMMLQPAAWRETMDVNLHGTLACCQAVIPAMKQQGHGIIINMSSSAGLRGRAGQVPYAATKGALIGLTQTLAAELGPHGIRVNCVAPGFVETDMVAGLMGRPGVREGFIQATPIRRLGTVEDVANATLFLASPESAYVVGDVLRVNGGLVM</sequence>
<dbReference type="NCBIfam" id="NF009466">
    <property type="entry name" value="PRK12826.1-2"/>
    <property type="match status" value="1"/>
</dbReference>
<keyword evidence="2" id="KW-0560">Oxidoreductase</keyword>
<dbReference type="PATRIC" id="fig|1297742.4.peg.498"/>
<dbReference type="FunFam" id="3.40.50.720:FF:000173">
    <property type="entry name" value="3-oxoacyl-[acyl-carrier protein] reductase"/>
    <property type="match status" value="1"/>
</dbReference>
<name>A0A0H4WPT8_9BACT</name>
<dbReference type="PRINTS" id="PR00081">
    <property type="entry name" value="GDHRDH"/>
</dbReference>
<proteinExistence type="inferred from homology"/>
<dbReference type="PANTHER" id="PTHR42879">
    <property type="entry name" value="3-OXOACYL-(ACYL-CARRIER-PROTEIN) REDUCTASE"/>
    <property type="match status" value="1"/>
</dbReference>
<comment type="similarity">
    <text evidence="1">Belongs to the short-chain dehydrogenases/reductases (SDR) family.</text>
</comment>
<dbReference type="PROSITE" id="PS00061">
    <property type="entry name" value="ADH_SHORT"/>
    <property type="match status" value="1"/>
</dbReference>
<feature type="domain" description="Ketoreductase" evidence="3">
    <location>
        <begin position="14"/>
        <end position="194"/>
    </location>
</feature>
<dbReference type="AlphaFoldDB" id="A0A0H4WPT8"/>
<dbReference type="InterPro" id="IPR050259">
    <property type="entry name" value="SDR"/>
</dbReference>
<dbReference type="InterPro" id="IPR036291">
    <property type="entry name" value="NAD(P)-bd_dom_sf"/>
</dbReference>
<dbReference type="NCBIfam" id="NF005559">
    <property type="entry name" value="PRK07231.1"/>
    <property type="match status" value="1"/>
</dbReference>
<organism evidence="4 5">
    <name type="scientific">Pseudomyxococcus hansupus</name>
    <dbReference type="NCBI Taxonomy" id="1297742"/>
    <lineage>
        <taxon>Bacteria</taxon>
        <taxon>Pseudomonadati</taxon>
        <taxon>Myxococcota</taxon>
        <taxon>Myxococcia</taxon>
        <taxon>Myxococcales</taxon>
        <taxon>Cystobacterineae</taxon>
        <taxon>Myxococcaceae</taxon>
        <taxon>Pseudomyxococcus</taxon>
    </lineage>
</organism>
<dbReference type="SMART" id="SM00822">
    <property type="entry name" value="PKS_KR"/>
    <property type="match status" value="1"/>
</dbReference>
<evidence type="ECO:0000256" key="2">
    <source>
        <dbReference type="ARBA" id="ARBA00023002"/>
    </source>
</evidence>
<dbReference type="PRINTS" id="PR00080">
    <property type="entry name" value="SDRFAMILY"/>
</dbReference>
<dbReference type="GO" id="GO:0016491">
    <property type="term" value="F:oxidoreductase activity"/>
    <property type="evidence" value="ECO:0007669"/>
    <property type="project" value="UniProtKB-KW"/>
</dbReference>
<dbReference type="KEGG" id="mym:A176_000490"/>
<dbReference type="Proteomes" id="UP000009026">
    <property type="component" value="Chromosome"/>
</dbReference>
<gene>
    <name evidence="4" type="ORF">A176_000490</name>
</gene>
<dbReference type="InterPro" id="IPR020904">
    <property type="entry name" value="Sc_DH/Rdtase_CS"/>
</dbReference>
<accession>A0A0H4WPT8</accession>
<dbReference type="STRING" id="1297742.A176_000490"/>
<dbReference type="Pfam" id="PF13561">
    <property type="entry name" value="adh_short_C2"/>
    <property type="match status" value="1"/>
</dbReference>
<evidence type="ECO:0000256" key="1">
    <source>
        <dbReference type="ARBA" id="ARBA00006484"/>
    </source>
</evidence>
<dbReference type="PANTHER" id="PTHR42879:SF2">
    <property type="entry name" value="3-OXOACYL-[ACYL-CARRIER-PROTEIN] REDUCTASE FABG"/>
    <property type="match status" value="1"/>
</dbReference>
<evidence type="ECO:0000313" key="5">
    <source>
        <dbReference type="Proteomes" id="UP000009026"/>
    </source>
</evidence>
<protein>
    <submittedName>
        <fullName evidence="4">3-oxoacyl-[acyl-carrier protein] reductase</fullName>
    </submittedName>
</protein>
<dbReference type="SUPFAM" id="SSF51735">
    <property type="entry name" value="NAD(P)-binding Rossmann-fold domains"/>
    <property type="match status" value="1"/>
</dbReference>
<dbReference type="GO" id="GO:0032787">
    <property type="term" value="P:monocarboxylic acid metabolic process"/>
    <property type="evidence" value="ECO:0007669"/>
    <property type="project" value="UniProtKB-ARBA"/>
</dbReference>